<name>A0A6A4VEW1_AMPAM</name>
<dbReference type="AlphaFoldDB" id="A0A6A4VEW1"/>
<dbReference type="InterPro" id="IPR048258">
    <property type="entry name" value="Cyclins_cyclin-box"/>
</dbReference>
<keyword evidence="1" id="KW-0132">Cell division</keyword>
<gene>
    <name evidence="8" type="primary">CCNA</name>
    <name evidence="8" type="ORF">FJT64_011973</name>
</gene>
<proteinExistence type="inferred from homology"/>
<dbReference type="Gene3D" id="1.10.472.10">
    <property type="entry name" value="Cyclin-like"/>
    <property type="match status" value="2"/>
</dbReference>
<protein>
    <submittedName>
        <fullName evidence="8">G2/mitotic-specific cyclin-A</fullName>
    </submittedName>
</protein>
<dbReference type="Pfam" id="PF00134">
    <property type="entry name" value="Cyclin_N"/>
    <property type="match status" value="1"/>
</dbReference>
<comment type="caution">
    <text evidence="8">The sequence shown here is derived from an EMBL/GenBank/DDBJ whole genome shotgun (WGS) entry which is preliminary data.</text>
</comment>
<feature type="domain" description="Cyclin-like" evidence="6">
    <location>
        <begin position="388"/>
        <end position="471"/>
    </location>
</feature>
<accession>A0A6A4VEW1</accession>
<dbReference type="InterPro" id="IPR039361">
    <property type="entry name" value="Cyclin"/>
</dbReference>
<feature type="compositionally biased region" description="Basic and acidic residues" evidence="5">
    <location>
        <begin position="55"/>
        <end position="67"/>
    </location>
</feature>
<dbReference type="SMART" id="SM01332">
    <property type="entry name" value="Cyclin_C"/>
    <property type="match status" value="1"/>
</dbReference>
<dbReference type="Proteomes" id="UP000440578">
    <property type="component" value="Unassembled WGS sequence"/>
</dbReference>
<dbReference type="SUPFAM" id="SSF47954">
    <property type="entry name" value="Cyclin-like"/>
    <property type="match status" value="2"/>
</dbReference>
<keyword evidence="3" id="KW-0131">Cell cycle</keyword>
<sequence>MTPYLRIITNYEVSSRNTVASAGAPDSEAGFQVYVDDEAPQPAAPRAAKVYRAPANDENRPPAELRPRAKTYSQAAAVFTDKENQAPAARPPLGAASCSFQAAAGAPQQPAGRQPLAARPDPERPARAQQRKQKLRQRPLEEQQHNTKRAALQPLPVVPPAGRLPCLFSIYQDPEPAGAAAAAPATAWPAPPDVHEALLRPAPSASASAAVLEPAVLYEAPMASPESLHSSLDSISISPRRGRLDALFSYEEYAADLYLIMRQLELEHRARPDFMSRQPDITVTMRSILVDWLVEVNDEYKLNSETLHLAVNYIDRFLSVMTVVRAKLQLVGTTALFIASKFEEIYPPTVKEFVYITDDTYTDTQLKRMEHVMLKMLAFDMSAPTSNWFLNYFIDNGGAGEDTVRHLAQFLVELTLVQYPICNKYVSSVQAASALCVARFCCGHVPWTPALERLTGLGREQLRPCVQELVAVYQMARDLPQQAVIDKFSKDKFLSVAQLEPPAAFVWD</sequence>
<feature type="region of interest" description="Disordered" evidence="5">
    <location>
        <begin position="36"/>
        <end position="71"/>
    </location>
</feature>
<evidence type="ECO:0000256" key="5">
    <source>
        <dbReference type="SAM" id="MobiDB-lite"/>
    </source>
</evidence>
<evidence type="ECO:0000256" key="3">
    <source>
        <dbReference type="ARBA" id="ARBA00023306"/>
    </source>
</evidence>
<evidence type="ECO:0000259" key="7">
    <source>
        <dbReference type="SMART" id="SM01332"/>
    </source>
</evidence>
<feature type="compositionally biased region" description="Low complexity" evidence="5">
    <location>
        <begin position="99"/>
        <end position="119"/>
    </location>
</feature>
<evidence type="ECO:0000256" key="4">
    <source>
        <dbReference type="RuleBase" id="RU000383"/>
    </source>
</evidence>
<feature type="domain" description="Cyclin C-terminal" evidence="7">
    <location>
        <begin position="384"/>
        <end position="502"/>
    </location>
</feature>
<reference evidence="8 9" key="1">
    <citation type="submission" date="2019-07" db="EMBL/GenBank/DDBJ databases">
        <title>Draft genome assembly of a fouling barnacle, Amphibalanus amphitrite (Darwin, 1854): The first reference genome for Thecostraca.</title>
        <authorList>
            <person name="Kim W."/>
        </authorList>
    </citation>
    <scope>NUCLEOTIDE SEQUENCE [LARGE SCALE GENOMIC DNA]</scope>
    <source>
        <strain evidence="8">SNU_AA5</strain>
        <tissue evidence="8">Soma without cirri and trophi</tissue>
    </source>
</reference>
<evidence type="ECO:0000259" key="6">
    <source>
        <dbReference type="SMART" id="SM00385"/>
    </source>
</evidence>
<dbReference type="SMART" id="SM00385">
    <property type="entry name" value="CYCLIN"/>
    <property type="match status" value="2"/>
</dbReference>
<evidence type="ECO:0000256" key="2">
    <source>
        <dbReference type="ARBA" id="ARBA00023127"/>
    </source>
</evidence>
<dbReference type="FunFam" id="1.10.472.10:FF:000001">
    <property type="entry name" value="G2/mitotic-specific cyclin"/>
    <property type="match status" value="1"/>
</dbReference>
<keyword evidence="2 4" id="KW-0195">Cyclin</keyword>
<dbReference type="InterPro" id="IPR006671">
    <property type="entry name" value="Cyclin_N"/>
</dbReference>
<evidence type="ECO:0000313" key="8">
    <source>
        <dbReference type="EMBL" id="KAF0289800.1"/>
    </source>
</evidence>
<dbReference type="GO" id="GO:0044772">
    <property type="term" value="P:mitotic cell cycle phase transition"/>
    <property type="evidence" value="ECO:0007669"/>
    <property type="project" value="InterPro"/>
</dbReference>
<feature type="region of interest" description="Disordered" evidence="5">
    <location>
        <begin position="99"/>
        <end position="151"/>
    </location>
</feature>
<dbReference type="OrthoDB" id="5590282at2759"/>
<organism evidence="8 9">
    <name type="scientific">Amphibalanus amphitrite</name>
    <name type="common">Striped barnacle</name>
    <name type="synonym">Balanus amphitrite</name>
    <dbReference type="NCBI Taxonomy" id="1232801"/>
    <lineage>
        <taxon>Eukaryota</taxon>
        <taxon>Metazoa</taxon>
        <taxon>Ecdysozoa</taxon>
        <taxon>Arthropoda</taxon>
        <taxon>Crustacea</taxon>
        <taxon>Multicrustacea</taxon>
        <taxon>Cirripedia</taxon>
        <taxon>Thoracica</taxon>
        <taxon>Thoracicalcarea</taxon>
        <taxon>Balanomorpha</taxon>
        <taxon>Balanoidea</taxon>
        <taxon>Balanidae</taxon>
        <taxon>Amphibalaninae</taxon>
        <taxon>Amphibalanus</taxon>
    </lineage>
</organism>
<dbReference type="PIRSF" id="PIRSF001771">
    <property type="entry name" value="Cyclin_A_B_D_E"/>
    <property type="match status" value="1"/>
</dbReference>
<dbReference type="Pfam" id="PF02984">
    <property type="entry name" value="Cyclin_C"/>
    <property type="match status" value="1"/>
</dbReference>
<dbReference type="PANTHER" id="PTHR10177">
    <property type="entry name" value="CYCLINS"/>
    <property type="match status" value="1"/>
</dbReference>
<keyword evidence="9" id="KW-1185">Reference proteome</keyword>
<evidence type="ECO:0000313" key="9">
    <source>
        <dbReference type="Proteomes" id="UP000440578"/>
    </source>
</evidence>
<dbReference type="GO" id="GO:0016538">
    <property type="term" value="F:cyclin-dependent protein serine/threonine kinase regulator activity"/>
    <property type="evidence" value="ECO:0007669"/>
    <property type="project" value="InterPro"/>
</dbReference>
<dbReference type="PROSITE" id="PS00292">
    <property type="entry name" value="CYCLINS"/>
    <property type="match status" value="1"/>
</dbReference>
<dbReference type="InterPro" id="IPR004367">
    <property type="entry name" value="Cyclin_C-dom"/>
</dbReference>
<dbReference type="InterPro" id="IPR046965">
    <property type="entry name" value="Cyclin_A/B-like"/>
</dbReference>
<dbReference type="InterPro" id="IPR013763">
    <property type="entry name" value="Cyclin-like_dom"/>
</dbReference>
<dbReference type="GO" id="GO:0051301">
    <property type="term" value="P:cell division"/>
    <property type="evidence" value="ECO:0007669"/>
    <property type="project" value="UniProtKB-KW"/>
</dbReference>
<dbReference type="EMBL" id="VIIS01002002">
    <property type="protein sequence ID" value="KAF0289800.1"/>
    <property type="molecule type" value="Genomic_DNA"/>
</dbReference>
<dbReference type="InterPro" id="IPR036915">
    <property type="entry name" value="Cyclin-like_sf"/>
</dbReference>
<feature type="domain" description="Cyclin-like" evidence="6">
    <location>
        <begin position="291"/>
        <end position="375"/>
    </location>
</feature>
<comment type="similarity">
    <text evidence="4">Belongs to the cyclin family.</text>
</comment>
<evidence type="ECO:0000256" key="1">
    <source>
        <dbReference type="ARBA" id="ARBA00022618"/>
    </source>
</evidence>
<dbReference type="CDD" id="cd20504">
    <property type="entry name" value="CYCLIN_CCNA_rpt1"/>
    <property type="match status" value="1"/>
</dbReference>